<keyword evidence="1" id="KW-0472">Membrane</keyword>
<gene>
    <name evidence="2" type="ORF">V1477_008656</name>
</gene>
<accession>A0ABD2CDM6</accession>
<reference evidence="2 3" key="1">
    <citation type="journal article" date="2024" name="Ann. Entomol. Soc. Am.">
        <title>Genomic analyses of the southern and eastern yellowjacket wasps (Hymenoptera: Vespidae) reveal evolutionary signatures of social life.</title>
        <authorList>
            <person name="Catto M.A."/>
            <person name="Caine P.B."/>
            <person name="Orr S.E."/>
            <person name="Hunt B.G."/>
            <person name="Goodisman M.A.D."/>
        </authorList>
    </citation>
    <scope>NUCLEOTIDE SEQUENCE [LARGE SCALE GENOMIC DNA]</scope>
    <source>
        <strain evidence="2">232</strain>
        <tissue evidence="2">Head and thorax</tissue>
    </source>
</reference>
<comment type="caution">
    <text evidence="2">The sequence shown here is derived from an EMBL/GenBank/DDBJ whole genome shotgun (WGS) entry which is preliminary data.</text>
</comment>
<proteinExistence type="predicted"/>
<keyword evidence="1" id="KW-0812">Transmembrane</keyword>
<evidence type="ECO:0000256" key="1">
    <source>
        <dbReference type="SAM" id="Phobius"/>
    </source>
</evidence>
<sequence>MFRQANPDNIGTIGLRALHLFYFLSALSSANFFFVTFSSKSGMTFVLNANVKANIVVRILRVKRKFSRVEARGSGWIGMTSLESWKKTVKFLKKNDVKSSIESETCLEVRRRFRENSQDDNEKIIAEIS</sequence>
<dbReference type="AlphaFoldDB" id="A0ABD2CDM6"/>
<organism evidence="2 3">
    <name type="scientific">Vespula maculifrons</name>
    <name type="common">Eastern yellow jacket</name>
    <name type="synonym">Wasp</name>
    <dbReference type="NCBI Taxonomy" id="7453"/>
    <lineage>
        <taxon>Eukaryota</taxon>
        <taxon>Metazoa</taxon>
        <taxon>Ecdysozoa</taxon>
        <taxon>Arthropoda</taxon>
        <taxon>Hexapoda</taxon>
        <taxon>Insecta</taxon>
        <taxon>Pterygota</taxon>
        <taxon>Neoptera</taxon>
        <taxon>Endopterygota</taxon>
        <taxon>Hymenoptera</taxon>
        <taxon>Apocrita</taxon>
        <taxon>Aculeata</taxon>
        <taxon>Vespoidea</taxon>
        <taxon>Vespidae</taxon>
        <taxon>Vespinae</taxon>
        <taxon>Vespula</taxon>
    </lineage>
</organism>
<keyword evidence="3" id="KW-1185">Reference proteome</keyword>
<name>A0ABD2CDM6_VESMC</name>
<keyword evidence="1" id="KW-1133">Transmembrane helix</keyword>
<evidence type="ECO:0000313" key="2">
    <source>
        <dbReference type="EMBL" id="KAL2743167.1"/>
    </source>
</evidence>
<dbReference type="EMBL" id="JAYRBN010000056">
    <property type="protein sequence ID" value="KAL2743167.1"/>
    <property type="molecule type" value="Genomic_DNA"/>
</dbReference>
<protein>
    <submittedName>
        <fullName evidence="2">Uncharacterized protein</fullName>
    </submittedName>
</protein>
<feature type="transmembrane region" description="Helical" evidence="1">
    <location>
        <begin position="20"/>
        <end position="37"/>
    </location>
</feature>
<dbReference type="Proteomes" id="UP001607303">
    <property type="component" value="Unassembled WGS sequence"/>
</dbReference>
<evidence type="ECO:0000313" key="3">
    <source>
        <dbReference type="Proteomes" id="UP001607303"/>
    </source>
</evidence>